<protein>
    <submittedName>
        <fullName evidence="3">Uncharacterized protein</fullName>
    </submittedName>
</protein>
<comment type="caution">
    <text evidence="3">The sequence shown here is derived from an EMBL/GenBank/DDBJ whole genome shotgun (WGS) entry which is preliminary data.</text>
</comment>
<dbReference type="OrthoDB" id="6103581at2"/>
<dbReference type="RefSeq" id="WP_115468360.1">
    <property type="nucleotide sequence ID" value="NZ_QKRA01000005.1"/>
</dbReference>
<feature type="compositionally biased region" description="Acidic residues" evidence="1">
    <location>
        <begin position="149"/>
        <end position="158"/>
    </location>
</feature>
<dbReference type="AlphaFoldDB" id="A0A370U7Z2"/>
<evidence type="ECO:0000256" key="2">
    <source>
        <dbReference type="SAM" id="SignalP"/>
    </source>
</evidence>
<dbReference type="Proteomes" id="UP000254326">
    <property type="component" value="Unassembled WGS sequence"/>
</dbReference>
<feature type="signal peptide" evidence="2">
    <location>
        <begin position="1"/>
        <end position="21"/>
    </location>
</feature>
<sequence>MYFCKSILVSSLAMFASSAIAQTVSVETIDVLYGNKVYRGQHQVVRSSPEEVAIIPAEKPQPDTTINMVVSASANKSSYLEESALAKREQEIYDEVNRRTRDAPFTVLFTGNIPEEIQQRRLNMMPEVGIFGDQLDKLNADQQALNPEESVEPSEGEFTEVTPGNRVFGEPAPQVAPESPPNQAEMTDEQKLEQLIGG</sequence>
<organism evidence="3 4">
    <name type="scientific">Marinomonas piezotolerans</name>
    <dbReference type="NCBI Taxonomy" id="2213058"/>
    <lineage>
        <taxon>Bacteria</taxon>
        <taxon>Pseudomonadati</taxon>
        <taxon>Pseudomonadota</taxon>
        <taxon>Gammaproteobacteria</taxon>
        <taxon>Oceanospirillales</taxon>
        <taxon>Oceanospirillaceae</taxon>
        <taxon>Marinomonas</taxon>
    </lineage>
</organism>
<evidence type="ECO:0000313" key="3">
    <source>
        <dbReference type="EMBL" id="RDL43875.1"/>
    </source>
</evidence>
<proteinExistence type="predicted"/>
<dbReference type="EMBL" id="QKRA01000005">
    <property type="protein sequence ID" value="RDL43875.1"/>
    <property type="molecule type" value="Genomic_DNA"/>
</dbReference>
<accession>A0A370U7Z2</accession>
<reference evidence="3 4" key="1">
    <citation type="submission" date="2018-06" db="EMBL/GenBank/DDBJ databases">
        <title>Marinomonas sp. YLB-05 draft genome sequence.</title>
        <authorList>
            <person name="Yu L."/>
            <person name="Tang X."/>
        </authorList>
    </citation>
    <scope>NUCLEOTIDE SEQUENCE [LARGE SCALE GENOMIC DNA]</scope>
    <source>
        <strain evidence="3 4">YLB-05</strain>
    </source>
</reference>
<feature type="region of interest" description="Disordered" evidence="1">
    <location>
        <begin position="147"/>
        <end position="198"/>
    </location>
</feature>
<keyword evidence="4" id="KW-1185">Reference proteome</keyword>
<evidence type="ECO:0000313" key="4">
    <source>
        <dbReference type="Proteomes" id="UP000254326"/>
    </source>
</evidence>
<evidence type="ECO:0000256" key="1">
    <source>
        <dbReference type="SAM" id="MobiDB-lite"/>
    </source>
</evidence>
<feature type="chain" id="PRO_5016629652" evidence="2">
    <location>
        <begin position="22"/>
        <end position="198"/>
    </location>
</feature>
<keyword evidence="2" id="KW-0732">Signal</keyword>
<gene>
    <name evidence="3" type="ORF">DN730_11880</name>
</gene>
<name>A0A370U7Z2_9GAMM</name>